<proteinExistence type="predicted"/>
<accession>A0A383BLZ9</accession>
<reference evidence="1" key="1">
    <citation type="submission" date="2018-05" db="EMBL/GenBank/DDBJ databases">
        <authorList>
            <person name="Lanie J.A."/>
            <person name="Ng W.-L."/>
            <person name="Kazmierczak K.M."/>
            <person name="Andrzejewski T.M."/>
            <person name="Davidsen T.M."/>
            <person name="Wayne K.J."/>
            <person name="Tettelin H."/>
            <person name="Glass J.I."/>
            <person name="Rusch D."/>
            <person name="Podicherti R."/>
            <person name="Tsui H.-C.T."/>
            <person name="Winkler M.E."/>
        </authorList>
    </citation>
    <scope>NUCLEOTIDE SEQUENCE</scope>
</reference>
<dbReference type="AlphaFoldDB" id="A0A383BLZ9"/>
<protein>
    <submittedName>
        <fullName evidence="1">Uncharacterized protein</fullName>
    </submittedName>
</protein>
<evidence type="ECO:0000313" key="1">
    <source>
        <dbReference type="EMBL" id="SVE21167.1"/>
    </source>
</evidence>
<sequence>MLFSERTDDIQITEKFIEAQHLDQQLDSFAVSSNPNLKALITSKIKLRLVDRFYQWLVPNSWKLAWQPAIAAMLVVLLGFSIGVQVEQPSPLASNWEDQLYWAGFAPEDDSYE</sequence>
<dbReference type="EMBL" id="UINC01201708">
    <property type="protein sequence ID" value="SVE21167.1"/>
    <property type="molecule type" value="Genomic_DNA"/>
</dbReference>
<gene>
    <name evidence="1" type="ORF">METZ01_LOCUS474021</name>
</gene>
<name>A0A383BLZ9_9ZZZZ</name>
<organism evidence="1">
    <name type="scientific">marine metagenome</name>
    <dbReference type="NCBI Taxonomy" id="408172"/>
    <lineage>
        <taxon>unclassified sequences</taxon>
        <taxon>metagenomes</taxon>
        <taxon>ecological metagenomes</taxon>
    </lineage>
</organism>